<keyword evidence="4" id="KW-0963">Cytoplasm</keyword>
<dbReference type="Proteomes" id="UP000198287">
    <property type="component" value="Unassembled WGS sequence"/>
</dbReference>
<evidence type="ECO:0000256" key="10">
    <source>
        <dbReference type="ARBA" id="ARBA00022778"/>
    </source>
</evidence>
<dbReference type="STRING" id="158441.A0A226EXV6"/>
<evidence type="ECO:0000256" key="17">
    <source>
        <dbReference type="ARBA" id="ARBA00034549"/>
    </source>
</evidence>
<keyword evidence="19" id="KW-1185">Reference proteome</keyword>
<dbReference type="EMBL" id="LNIX01000001">
    <property type="protein sequence ID" value="OXA62389.1"/>
    <property type="molecule type" value="Genomic_DNA"/>
</dbReference>
<dbReference type="GO" id="GO:0005829">
    <property type="term" value="C:cytosol"/>
    <property type="evidence" value="ECO:0007669"/>
    <property type="project" value="UniProtKB-SubCell"/>
</dbReference>
<evidence type="ECO:0000256" key="11">
    <source>
        <dbReference type="ARBA" id="ARBA00022840"/>
    </source>
</evidence>
<evidence type="ECO:0000256" key="14">
    <source>
        <dbReference type="ARBA" id="ARBA00023098"/>
    </source>
</evidence>
<evidence type="ECO:0000256" key="8">
    <source>
        <dbReference type="ARBA" id="ARBA00022741"/>
    </source>
</evidence>
<keyword evidence="11" id="KW-0067">ATP-binding</keyword>
<dbReference type="OrthoDB" id="2401875at2759"/>
<gene>
    <name evidence="18" type="ORF">Fcan01_02824</name>
</gene>
<dbReference type="OMA" id="YGFFCRA"/>
<keyword evidence="12" id="KW-0752">Steroid biosynthesis</keyword>
<comment type="caution">
    <text evidence="18">The sequence shown here is derived from an EMBL/GenBank/DDBJ whole genome shotgun (WGS) entry which is preliminary data.</text>
</comment>
<evidence type="ECO:0000256" key="12">
    <source>
        <dbReference type="ARBA" id="ARBA00022955"/>
    </source>
</evidence>
<evidence type="ECO:0000256" key="7">
    <source>
        <dbReference type="ARBA" id="ARBA00022679"/>
    </source>
</evidence>
<keyword evidence="8" id="KW-0547">Nucleotide-binding</keyword>
<keyword evidence="16" id="KW-0753">Steroid metabolism</keyword>
<evidence type="ECO:0000256" key="2">
    <source>
        <dbReference type="ARBA" id="ARBA00005017"/>
    </source>
</evidence>
<comment type="subcellular location">
    <subcellularLocation>
        <location evidence="1">Cytoplasm</location>
        <location evidence="1">Cytosol</location>
    </subcellularLocation>
</comment>
<dbReference type="AlphaFoldDB" id="A0A226EXV6"/>
<evidence type="ECO:0000256" key="5">
    <source>
        <dbReference type="ARBA" id="ARBA00022516"/>
    </source>
</evidence>
<comment type="pathway">
    <text evidence="2">Isoprenoid biosynthesis; isopentenyl diphosphate biosynthesis via mevalonate pathway; isopentenyl diphosphate from (R)-mevalonate: step 2/3.</text>
</comment>
<keyword evidence="7" id="KW-0808">Transferase</keyword>
<keyword evidence="5" id="KW-0444">Lipid biosynthesis</keyword>
<organism evidence="18 19">
    <name type="scientific">Folsomia candida</name>
    <name type="common">Springtail</name>
    <dbReference type="NCBI Taxonomy" id="158441"/>
    <lineage>
        <taxon>Eukaryota</taxon>
        <taxon>Metazoa</taxon>
        <taxon>Ecdysozoa</taxon>
        <taxon>Arthropoda</taxon>
        <taxon>Hexapoda</taxon>
        <taxon>Collembola</taxon>
        <taxon>Entomobryomorpha</taxon>
        <taxon>Isotomoidea</taxon>
        <taxon>Isotomidae</taxon>
        <taxon>Proisotominae</taxon>
        <taxon>Folsomia</taxon>
    </lineage>
</organism>
<dbReference type="EC" id="2.7.4.2" evidence="3"/>
<proteinExistence type="predicted"/>
<evidence type="ECO:0000256" key="4">
    <source>
        <dbReference type="ARBA" id="ARBA00022490"/>
    </source>
</evidence>
<keyword evidence="15" id="KW-1207">Sterol metabolism</keyword>
<protein>
    <recommendedName>
        <fullName evidence="17">Phosphomevalonate kinase</fullName>
        <ecNumber evidence="3">2.7.4.2</ecNumber>
    </recommendedName>
</protein>
<dbReference type="GO" id="GO:0019287">
    <property type="term" value="P:isopentenyl diphosphate biosynthetic process, mevalonate pathway"/>
    <property type="evidence" value="ECO:0007669"/>
    <property type="project" value="UniProtKB-UniPathway"/>
</dbReference>
<evidence type="ECO:0000256" key="9">
    <source>
        <dbReference type="ARBA" id="ARBA00022777"/>
    </source>
</evidence>
<dbReference type="InterPro" id="IPR027417">
    <property type="entry name" value="P-loop_NTPase"/>
</dbReference>
<keyword evidence="9 18" id="KW-0418">Kinase</keyword>
<evidence type="ECO:0000256" key="13">
    <source>
        <dbReference type="ARBA" id="ARBA00023011"/>
    </source>
</evidence>
<dbReference type="UniPathway" id="UPA00057">
    <property type="reaction ID" value="UER00099"/>
</dbReference>
<dbReference type="Gene3D" id="3.40.50.300">
    <property type="entry name" value="P-loop containing nucleotide triphosphate hydrolases"/>
    <property type="match status" value="1"/>
</dbReference>
<evidence type="ECO:0000256" key="6">
    <source>
        <dbReference type="ARBA" id="ARBA00022548"/>
    </source>
</evidence>
<evidence type="ECO:0000313" key="18">
    <source>
        <dbReference type="EMBL" id="OXA62389.1"/>
    </source>
</evidence>
<reference evidence="18 19" key="1">
    <citation type="submission" date="2015-12" db="EMBL/GenBank/DDBJ databases">
        <title>The genome of Folsomia candida.</title>
        <authorList>
            <person name="Faddeeva A."/>
            <person name="Derks M.F."/>
            <person name="Anvar Y."/>
            <person name="Smit S."/>
            <person name="Van Straalen N."/>
            <person name="Roelofs D."/>
        </authorList>
    </citation>
    <scope>NUCLEOTIDE SEQUENCE [LARGE SCALE GENOMIC DNA]</scope>
    <source>
        <strain evidence="18 19">VU population</strain>
        <tissue evidence="18">Whole body</tissue>
    </source>
</reference>
<dbReference type="GO" id="GO:0004631">
    <property type="term" value="F:phosphomevalonate kinase activity"/>
    <property type="evidence" value="ECO:0007669"/>
    <property type="project" value="UniProtKB-EC"/>
</dbReference>
<dbReference type="PANTHER" id="PTHR13101">
    <property type="entry name" value="PHOSPHOMEVALONATE KINASE"/>
    <property type="match status" value="1"/>
</dbReference>
<dbReference type="GO" id="GO:0006695">
    <property type="term" value="P:cholesterol biosynthetic process"/>
    <property type="evidence" value="ECO:0007669"/>
    <property type="project" value="UniProtKB-KW"/>
</dbReference>
<evidence type="ECO:0000256" key="16">
    <source>
        <dbReference type="ARBA" id="ARBA00023221"/>
    </source>
</evidence>
<keyword evidence="10" id="KW-0152">Cholesterol biosynthesis</keyword>
<dbReference type="GO" id="GO:0005524">
    <property type="term" value="F:ATP binding"/>
    <property type="evidence" value="ECO:0007669"/>
    <property type="project" value="UniProtKB-KW"/>
</dbReference>
<keyword evidence="6" id="KW-0153">Cholesterol metabolism</keyword>
<evidence type="ECO:0000313" key="19">
    <source>
        <dbReference type="Proteomes" id="UP000198287"/>
    </source>
</evidence>
<name>A0A226EXV6_FOLCA</name>
<evidence type="ECO:0000256" key="3">
    <source>
        <dbReference type="ARBA" id="ARBA00012958"/>
    </source>
</evidence>
<dbReference type="Pfam" id="PF04275">
    <property type="entry name" value="P-mevalo_kinase"/>
    <property type="match status" value="1"/>
</dbReference>
<keyword evidence="13" id="KW-0756">Sterol biosynthesis</keyword>
<dbReference type="PANTHER" id="PTHR13101:SF1">
    <property type="entry name" value="PHOSPHOMEVALONATE KINASE"/>
    <property type="match status" value="1"/>
</dbReference>
<evidence type="ECO:0000256" key="1">
    <source>
        <dbReference type="ARBA" id="ARBA00004514"/>
    </source>
</evidence>
<dbReference type="InterPro" id="IPR005919">
    <property type="entry name" value="Pmev_kin_anim"/>
</dbReference>
<keyword evidence="14" id="KW-0443">Lipid metabolism</keyword>
<sequence>MSFAGRMEDPEDRDYTPPDFKPEILLLVSGKRKCGKDHFTELLLKRLDQKDVAVMRIAEPIKYYWAQKHQLDFNKLLGTSAYKEHHRLKMVEWSIEVRSKNKGYFNVTAIHMADGIGKPIWICVDIRHKRDYFWFLENYADRIKRVRITADQEVRVGRGWNYTEGVDDGPSECDLDDVTDWDLVIHNNGDEPEGLEPSLATVAGWIKSKPGSSSSS</sequence>
<accession>A0A226EXV6</accession>
<evidence type="ECO:0000256" key="15">
    <source>
        <dbReference type="ARBA" id="ARBA00023166"/>
    </source>
</evidence>